<evidence type="ECO:0000313" key="1">
    <source>
        <dbReference type="EMBL" id="SUZ76771.1"/>
    </source>
</evidence>
<dbReference type="Pfam" id="PF01344">
    <property type="entry name" value="Kelch_1"/>
    <property type="match status" value="1"/>
</dbReference>
<dbReference type="EMBL" id="UINC01001291">
    <property type="protein sequence ID" value="SUZ76771.1"/>
    <property type="molecule type" value="Genomic_DNA"/>
</dbReference>
<dbReference type="AlphaFoldDB" id="A0A381QBR4"/>
<organism evidence="1">
    <name type="scientific">marine metagenome</name>
    <dbReference type="NCBI Taxonomy" id="408172"/>
    <lineage>
        <taxon>unclassified sequences</taxon>
        <taxon>metagenomes</taxon>
        <taxon>ecological metagenomes</taxon>
    </lineage>
</organism>
<proteinExistence type="predicted"/>
<gene>
    <name evidence="1" type="ORF">METZ01_LOCUS29625</name>
</gene>
<dbReference type="InterPro" id="IPR006652">
    <property type="entry name" value="Kelch_1"/>
</dbReference>
<name>A0A381QBR4_9ZZZZ</name>
<protein>
    <submittedName>
        <fullName evidence="1">Uncharacterized protein</fullName>
    </submittedName>
</protein>
<reference evidence="1" key="1">
    <citation type="submission" date="2018-05" db="EMBL/GenBank/DDBJ databases">
        <authorList>
            <person name="Lanie J.A."/>
            <person name="Ng W.-L."/>
            <person name="Kazmierczak K.M."/>
            <person name="Andrzejewski T.M."/>
            <person name="Davidsen T.M."/>
            <person name="Wayne K.J."/>
            <person name="Tettelin H."/>
            <person name="Glass J.I."/>
            <person name="Rusch D."/>
            <person name="Podicherti R."/>
            <person name="Tsui H.-C.T."/>
            <person name="Winkler M.E."/>
        </authorList>
    </citation>
    <scope>NUCLEOTIDE SEQUENCE</scope>
</reference>
<sequence>MYCCHYLVIGFFCAIPETKEESTVDSADTIVPTVTTISPADAPLMLLSRAQFRLHSANPLIPQKSRNGIENGVMANRLYLIGGYTGSTYKDDVQKYGP</sequence>
<accession>A0A381QBR4</accession>